<dbReference type="PANTHER" id="PTHR11831">
    <property type="entry name" value="30S 40S RIBOSOMAL PROTEIN"/>
    <property type="match status" value="1"/>
</dbReference>
<dbReference type="InterPro" id="IPR036986">
    <property type="entry name" value="S4_RNA-bd_sf"/>
</dbReference>
<evidence type="ECO:0000313" key="9">
    <source>
        <dbReference type="EMBL" id="CCF83684.1"/>
    </source>
</evidence>
<dbReference type="AlphaFoldDB" id="I4EG72"/>
<evidence type="ECO:0000256" key="3">
    <source>
        <dbReference type="ARBA" id="ARBA00022884"/>
    </source>
</evidence>
<dbReference type="GO" id="GO:0019843">
    <property type="term" value="F:rRNA binding"/>
    <property type="evidence" value="ECO:0007669"/>
    <property type="project" value="UniProtKB-KW"/>
</dbReference>
<dbReference type="SMART" id="SM00363">
    <property type="entry name" value="S4"/>
    <property type="match status" value="1"/>
</dbReference>
<accession>I4EG72</accession>
<dbReference type="Proteomes" id="UP000004221">
    <property type="component" value="Unassembled WGS sequence"/>
</dbReference>
<feature type="domain" description="RNA-binding S4" evidence="8">
    <location>
        <begin position="30"/>
        <end position="91"/>
    </location>
</feature>
<dbReference type="FunFam" id="3.10.290.10:FF:000001">
    <property type="entry name" value="30S ribosomal protein S4"/>
    <property type="match status" value="1"/>
</dbReference>
<keyword evidence="3 7" id="KW-0694">RNA-binding</keyword>
<sequence length="140" mass="15492">MTEGPFRRTFEQAMSSPEPTGEAFLTLLESRLDNVVYRLGLTPTRPMARQLVNHGHVLVNGRKVDIPSYRVSPGERITVSERAAAIPDVIEAVSDGGRRIPSWLEREGERPVGRVIAVPNPEEAGVPVDIEAIISFYARM</sequence>
<keyword evidence="5" id="KW-0687">Ribonucleoprotein</keyword>
<comment type="similarity">
    <text evidence="1">Belongs to the universal ribosomal protein uS4 family.</text>
</comment>
<evidence type="ECO:0000313" key="10">
    <source>
        <dbReference type="Proteomes" id="UP000004221"/>
    </source>
</evidence>
<dbReference type="GO" id="GO:0015935">
    <property type="term" value="C:small ribosomal subunit"/>
    <property type="evidence" value="ECO:0007669"/>
    <property type="project" value="TreeGrafter"/>
</dbReference>
<dbReference type="InterPro" id="IPR018079">
    <property type="entry name" value="Ribosomal_uS4_CS"/>
</dbReference>
<dbReference type="Pfam" id="PF01479">
    <property type="entry name" value="S4"/>
    <property type="match status" value="1"/>
</dbReference>
<dbReference type="Gene3D" id="3.10.290.10">
    <property type="entry name" value="RNA-binding S4 domain"/>
    <property type="match status" value="1"/>
</dbReference>
<dbReference type="Gene3D" id="1.10.1050.10">
    <property type="entry name" value="Ribosomal Protein S4 Delta 41, Chain A, domain 1"/>
    <property type="match status" value="1"/>
</dbReference>
<dbReference type="GO" id="GO:0003735">
    <property type="term" value="F:structural constituent of ribosome"/>
    <property type="evidence" value="ECO:0007669"/>
    <property type="project" value="TreeGrafter"/>
</dbReference>
<evidence type="ECO:0000256" key="2">
    <source>
        <dbReference type="ARBA" id="ARBA00022730"/>
    </source>
</evidence>
<gene>
    <name evidence="9" type="ORF">NITHO_2590002</name>
</gene>
<dbReference type="EMBL" id="CAGS01000178">
    <property type="protein sequence ID" value="CCF83684.1"/>
    <property type="molecule type" value="Genomic_DNA"/>
</dbReference>
<organism evidence="9 10">
    <name type="scientific">Nitrolancea hollandica Lb</name>
    <dbReference type="NCBI Taxonomy" id="1129897"/>
    <lineage>
        <taxon>Bacteria</taxon>
        <taxon>Pseudomonadati</taxon>
        <taxon>Thermomicrobiota</taxon>
        <taxon>Thermomicrobia</taxon>
        <taxon>Sphaerobacterales</taxon>
        <taxon>Sphaerobacterineae</taxon>
        <taxon>Sphaerobacteraceae</taxon>
        <taxon>Nitrolancea</taxon>
    </lineage>
</organism>
<dbReference type="SUPFAM" id="SSF55174">
    <property type="entry name" value="Alpha-L RNA-binding motif"/>
    <property type="match status" value="1"/>
</dbReference>
<protein>
    <recommendedName>
        <fullName evidence="6">Small ribosomal subunit protein uS4</fullName>
    </recommendedName>
</protein>
<dbReference type="PROSITE" id="PS00632">
    <property type="entry name" value="RIBOSOMAL_S4"/>
    <property type="match status" value="1"/>
</dbReference>
<evidence type="ECO:0000256" key="7">
    <source>
        <dbReference type="PROSITE-ProRule" id="PRU00182"/>
    </source>
</evidence>
<dbReference type="PROSITE" id="PS50889">
    <property type="entry name" value="S4"/>
    <property type="match status" value="1"/>
</dbReference>
<reference evidence="9 10" key="1">
    <citation type="journal article" date="2012" name="ISME J.">
        <title>Nitrification expanded: discovery, physiology and genomics of a nitrite-oxidizing bacterium from the phylum Chloroflexi.</title>
        <authorList>
            <person name="Sorokin D.Y."/>
            <person name="Lucker S."/>
            <person name="Vejmelkova D."/>
            <person name="Kostrikina N.A."/>
            <person name="Kleerebezem R."/>
            <person name="Rijpstra W.I."/>
            <person name="Damste J.S."/>
            <person name="Le Paslier D."/>
            <person name="Muyzer G."/>
            <person name="Wagner M."/>
            <person name="van Loosdrecht M.C."/>
            <person name="Daims H."/>
        </authorList>
    </citation>
    <scope>NUCLEOTIDE SEQUENCE [LARGE SCALE GENOMIC DNA]</scope>
    <source>
        <strain evidence="10">none</strain>
    </source>
</reference>
<dbReference type="NCBIfam" id="NF003717">
    <property type="entry name" value="PRK05327.1"/>
    <property type="match status" value="1"/>
</dbReference>
<dbReference type="PANTHER" id="PTHR11831:SF4">
    <property type="entry name" value="SMALL RIBOSOMAL SUBUNIT PROTEIN US4M"/>
    <property type="match status" value="1"/>
</dbReference>
<dbReference type="GO" id="GO:0042274">
    <property type="term" value="P:ribosomal small subunit biogenesis"/>
    <property type="evidence" value="ECO:0007669"/>
    <property type="project" value="TreeGrafter"/>
</dbReference>
<comment type="caution">
    <text evidence="9">The sequence shown here is derived from an EMBL/GenBank/DDBJ whole genome shotgun (WGS) entry which is preliminary data.</text>
</comment>
<name>I4EG72_9BACT</name>
<dbReference type="InterPro" id="IPR002942">
    <property type="entry name" value="S4_RNA-bd"/>
</dbReference>
<evidence type="ECO:0000256" key="6">
    <source>
        <dbReference type="ARBA" id="ARBA00035254"/>
    </source>
</evidence>
<evidence type="ECO:0000256" key="5">
    <source>
        <dbReference type="ARBA" id="ARBA00023274"/>
    </source>
</evidence>
<dbReference type="CDD" id="cd00165">
    <property type="entry name" value="S4"/>
    <property type="match status" value="1"/>
</dbReference>
<proteinExistence type="inferred from homology"/>
<evidence type="ECO:0000256" key="1">
    <source>
        <dbReference type="ARBA" id="ARBA00007465"/>
    </source>
</evidence>
<keyword evidence="2 7" id="KW-0699">rRNA-binding</keyword>
<evidence type="ECO:0000256" key="4">
    <source>
        <dbReference type="ARBA" id="ARBA00022980"/>
    </source>
</evidence>
<evidence type="ECO:0000259" key="8">
    <source>
        <dbReference type="SMART" id="SM00363"/>
    </source>
</evidence>
<keyword evidence="10" id="KW-1185">Reference proteome</keyword>
<dbReference type="InterPro" id="IPR022801">
    <property type="entry name" value="Ribosomal_uS4"/>
</dbReference>
<keyword evidence="4 9" id="KW-0689">Ribosomal protein</keyword>